<dbReference type="Pfam" id="PF09818">
    <property type="entry name" value="ABC_ATPase"/>
    <property type="match status" value="1"/>
</dbReference>
<dbReference type="PANTHER" id="PTHR38149:SF1">
    <property type="entry name" value="ATPASE"/>
    <property type="match status" value="1"/>
</dbReference>
<organism evidence="3">
    <name type="scientific">Pseudictyota dubia</name>
    <dbReference type="NCBI Taxonomy" id="2749911"/>
    <lineage>
        <taxon>Eukaryota</taxon>
        <taxon>Sar</taxon>
        <taxon>Stramenopiles</taxon>
        <taxon>Ochrophyta</taxon>
        <taxon>Bacillariophyta</taxon>
        <taxon>Mediophyceae</taxon>
        <taxon>Biddulphiophycidae</taxon>
        <taxon>Eupodiscales</taxon>
        <taxon>Odontellaceae</taxon>
        <taxon>Pseudictyota</taxon>
    </lineage>
</organism>
<dbReference type="InterPro" id="IPR049069">
    <property type="entry name" value="MRB1590-like_C"/>
</dbReference>
<dbReference type="Pfam" id="PF21117">
    <property type="entry name" value="MRB1590_C"/>
    <property type="match status" value="1"/>
</dbReference>
<name>A0A7R9Z7Y9_9STRA</name>
<evidence type="ECO:0000259" key="2">
    <source>
        <dbReference type="Pfam" id="PF21117"/>
    </source>
</evidence>
<gene>
    <name evidence="3" type="ORF">TDUB1175_LOCUS9295</name>
</gene>
<sequence length="206" mass="21981">MELVAKEKEPITPFIHKIRSLYEDYGVSSVLVIGGSGDYFDVADTVVMLDCYKCLDVTGRAKEIAASAASANGSAQHEASSRLPFGKIAPRCPIGSAYKPNDKVNVRAKTVISYGDVELDLAGLEQIASLSQTNALSLSLQRVATIGTGSAMLTDVLASMNSTLDKDGLDSLSPGQFHGGLARPRLYEIAGAVNRLRRDGNMCQKR</sequence>
<accession>A0A7R9Z7Y9</accession>
<evidence type="ECO:0000259" key="1">
    <source>
        <dbReference type="Pfam" id="PF09818"/>
    </source>
</evidence>
<dbReference type="EMBL" id="HBED01018605">
    <property type="protein sequence ID" value="CAD8309373.1"/>
    <property type="molecule type" value="Transcribed_RNA"/>
</dbReference>
<dbReference type="InterPro" id="IPR019195">
    <property type="entry name" value="ABC_ATPase_put"/>
</dbReference>
<reference evidence="3" key="1">
    <citation type="submission" date="2021-01" db="EMBL/GenBank/DDBJ databases">
        <authorList>
            <person name="Corre E."/>
            <person name="Pelletier E."/>
            <person name="Niang G."/>
            <person name="Scheremetjew M."/>
            <person name="Finn R."/>
            <person name="Kale V."/>
            <person name="Holt S."/>
            <person name="Cochrane G."/>
            <person name="Meng A."/>
            <person name="Brown T."/>
            <person name="Cohen L."/>
        </authorList>
    </citation>
    <scope>NUCLEOTIDE SEQUENCE</scope>
    <source>
        <strain evidence="3">CCMP147</strain>
    </source>
</reference>
<feature type="domain" description="MRB1590-like C-terminal" evidence="2">
    <location>
        <begin position="103"/>
        <end position="198"/>
    </location>
</feature>
<dbReference type="PANTHER" id="PTHR38149">
    <property type="entry name" value="ATPASE"/>
    <property type="match status" value="1"/>
</dbReference>
<protein>
    <submittedName>
        <fullName evidence="3">Uncharacterized protein</fullName>
    </submittedName>
</protein>
<evidence type="ECO:0000313" key="3">
    <source>
        <dbReference type="EMBL" id="CAD8309373.1"/>
    </source>
</evidence>
<proteinExistence type="predicted"/>
<feature type="domain" description="ATPase of the ABC class C-terminal" evidence="1">
    <location>
        <begin position="2"/>
        <end position="77"/>
    </location>
</feature>
<dbReference type="InterPro" id="IPR046834">
    <property type="entry name" value="ABC_ATPase_C"/>
</dbReference>
<dbReference type="AlphaFoldDB" id="A0A7R9Z7Y9"/>